<evidence type="ECO:0000313" key="1">
    <source>
        <dbReference type="EMBL" id="NYH55034.1"/>
    </source>
</evidence>
<reference evidence="2" key="2">
    <citation type="submission" date="2016-08" db="EMBL/GenBank/DDBJ databases">
        <authorList>
            <person name="Seilhamer J.J."/>
        </authorList>
    </citation>
    <scope>NUCLEOTIDE SEQUENCE [LARGE SCALE GENOMIC DNA]</scope>
    <source>
        <strain evidence="2">UTMC102</strain>
    </source>
</reference>
<reference evidence="1 4" key="3">
    <citation type="submission" date="2020-07" db="EMBL/GenBank/DDBJ databases">
        <title>Sequencing the genomes of 1000 actinobacteria strains.</title>
        <authorList>
            <person name="Klenk H.-P."/>
        </authorList>
    </citation>
    <scope>NUCLEOTIDE SEQUENCE [LARGE SCALE GENOMIC DNA]</scope>
    <source>
        <strain evidence="1 4">DSM 45278</strain>
    </source>
</reference>
<dbReference type="STRING" id="501010.NOSIN_08035"/>
<dbReference type="Gene3D" id="3.90.79.10">
    <property type="entry name" value="Nucleoside Triphosphate Pyrophosphohydrolase"/>
    <property type="match status" value="1"/>
</dbReference>
<evidence type="ECO:0000313" key="2">
    <source>
        <dbReference type="EMBL" id="OOC53754.1"/>
    </source>
</evidence>
<dbReference type="SUPFAM" id="SSF55811">
    <property type="entry name" value="Nudix"/>
    <property type="match status" value="1"/>
</dbReference>
<dbReference type="OrthoDB" id="3266865at2"/>
<gene>
    <name evidence="1" type="ORF">HNR06_004623</name>
    <name evidence="2" type="ORF">NOSIN_08035</name>
</gene>
<dbReference type="AlphaFoldDB" id="A0A1V3BYZ6"/>
<dbReference type="EMBL" id="MCOK01000001">
    <property type="protein sequence ID" value="OOC53754.1"/>
    <property type="molecule type" value="Genomic_DNA"/>
</dbReference>
<comment type="caution">
    <text evidence="2">The sequence shown here is derived from an EMBL/GenBank/DDBJ whole genome shotgun (WGS) entry which is preliminary data.</text>
</comment>
<protein>
    <submittedName>
        <fullName evidence="1">ADP-ribose pyrophosphatase YjhB (NUDIX family)</fullName>
    </submittedName>
    <submittedName>
        <fullName evidence="2">DUF4916 domain-containing protein</fullName>
    </submittedName>
</protein>
<dbReference type="RefSeq" id="WP_077690143.1">
    <property type="nucleotide sequence ID" value="NZ_JACCHL010000001.1"/>
</dbReference>
<dbReference type="EMBL" id="JACCHL010000001">
    <property type="protein sequence ID" value="NYH55034.1"/>
    <property type="molecule type" value="Genomic_DNA"/>
</dbReference>
<keyword evidence="3" id="KW-1185">Reference proteome</keyword>
<dbReference type="Proteomes" id="UP000189004">
    <property type="component" value="Unassembled WGS sequence"/>
</dbReference>
<accession>A0A1V3BYZ6</accession>
<name>A0A1V3BYZ6_9ACTN</name>
<sequence>MTETADTQPGWFSPEELENIRGRIPILYVQAVPVRVDEVGQVTHVGLLMRADPEGSFHRSVVSGRVLYHERVRDALLRHLEKDLGPVALPRVPASPQPFTVAEYFPTPGITAFHDTRQHAVAMAYVVPVSGDCQPRQDALDLVWLTPEEAVSSQMREEMTGGEDTLLRQALAYVGHAP</sequence>
<evidence type="ECO:0000313" key="4">
    <source>
        <dbReference type="Proteomes" id="UP000584931"/>
    </source>
</evidence>
<reference evidence="3" key="1">
    <citation type="submission" date="2016-08" db="EMBL/GenBank/DDBJ databases">
        <authorList>
            <person name="Tokovenko B."/>
            <person name="Kalinowski J."/>
        </authorList>
    </citation>
    <scope>NUCLEOTIDE SEQUENCE [LARGE SCALE GENOMIC DNA]</scope>
    <source>
        <strain evidence="3">UTMC102</strain>
    </source>
</reference>
<dbReference type="InterPro" id="IPR032582">
    <property type="entry name" value="DUF4916"/>
</dbReference>
<evidence type="ECO:0000313" key="3">
    <source>
        <dbReference type="Proteomes" id="UP000189004"/>
    </source>
</evidence>
<proteinExistence type="predicted"/>
<dbReference type="InterPro" id="IPR015797">
    <property type="entry name" value="NUDIX_hydrolase-like_dom_sf"/>
</dbReference>
<dbReference type="Proteomes" id="UP000584931">
    <property type="component" value="Unassembled WGS sequence"/>
</dbReference>
<accession>A0A7Y9XG16</accession>
<organism evidence="2 3">
    <name type="scientific">Nocardiopsis sinuspersici</name>
    <dbReference type="NCBI Taxonomy" id="501010"/>
    <lineage>
        <taxon>Bacteria</taxon>
        <taxon>Bacillati</taxon>
        <taxon>Actinomycetota</taxon>
        <taxon>Actinomycetes</taxon>
        <taxon>Streptosporangiales</taxon>
        <taxon>Nocardiopsidaceae</taxon>
        <taxon>Nocardiopsis</taxon>
    </lineage>
</organism>
<dbReference type="Pfam" id="PF16262">
    <property type="entry name" value="DUF4916"/>
    <property type="match status" value="1"/>
</dbReference>